<dbReference type="KEGG" id="tps:THAPSDRAFT_9278"/>
<dbReference type="AlphaFoldDB" id="B8CAV5"/>
<protein>
    <recommendedName>
        <fullName evidence="2">PWI domain-containing protein</fullName>
    </recommendedName>
</protein>
<feature type="compositionally biased region" description="Basic and acidic residues" evidence="1">
    <location>
        <begin position="174"/>
        <end position="188"/>
    </location>
</feature>
<dbReference type="Pfam" id="PF01480">
    <property type="entry name" value="PWI"/>
    <property type="match status" value="1"/>
</dbReference>
<dbReference type="GeneID" id="7443216"/>
<gene>
    <name evidence="3" type="ORF">THAPSDRAFT_9278</name>
</gene>
<dbReference type="RefSeq" id="XP_002293111.1">
    <property type="nucleotide sequence ID" value="XM_002293075.1"/>
</dbReference>
<organism evidence="3 4">
    <name type="scientific">Thalassiosira pseudonana</name>
    <name type="common">Marine diatom</name>
    <name type="synonym">Cyclotella nana</name>
    <dbReference type="NCBI Taxonomy" id="35128"/>
    <lineage>
        <taxon>Eukaryota</taxon>
        <taxon>Sar</taxon>
        <taxon>Stramenopiles</taxon>
        <taxon>Ochrophyta</taxon>
        <taxon>Bacillariophyta</taxon>
        <taxon>Coscinodiscophyceae</taxon>
        <taxon>Thalassiosirophycidae</taxon>
        <taxon>Thalassiosirales</taxon>
        <taxon>Thalassiosiraceae</taxon>
        <taxon>Thalassiosira</taxon>
    </lineage>
</organism>
<dbReference type="InParanoid" id="B8CAV5"/>
<name>B8CAV5_THAPS</name>
<evidence type="ECO:0000313" key="3">
    <source>
        <dbReference type="EMBL" id="EED89572.1"/>
    </source>
</evidence>
<feature type="domain" description="PWI" evidence="2">
    <location>
        <begin position="86"/>
        <end position="116"/>
    </location>
</feature>
<evidence type="ECO:0000259" key="2">
    <source>
        <dbReference type="Pfam" id="PF01480"/>
    </source>
</evidence>
<reference evidence="3 4" key="1">
    <citation type="journal article" date="2004" name="Science">
        <title>The genome of the diatom Thalassiosira pseudonana: ecology, evolution, and metabolism.</title>
        <authorList>
            <person name="Armbrust E.V."/>
            <person name="Berges J.A."/>
            <person name="Bowler C."/>
            <person name="Green B.R."/>
            <person name="Martinez D."/>
            <person name="Putnam N.H."/>
            <person name="Zhou S."/>
            <person name="Allen A.E."/>
            <person name="Apt K.E."/>
            <person name="Bechner M."/>
            <person name="Brzezinski M.A."/>
            <person name="Chaal B.K."/>
            <person name="Chiovitti A."/>
            <person name="Davis A.K."/>
            <person name="Demarest M.S."/>
            <person name="Detter J.C."/>
            <person name="Glavina T."/>
            <person name="Goodstein D."/>
            <person name="Hadi M.Z."/>
            <person name="Hellsten U."/>
            <person name="Hildebrand M."/>
            <person name="Jenkins B.D."/>
            <person name="Jurka J."/>
            <person name="Kapitonov V.V."/>
            <person name="Kroger N."/>
            <person name="Lau W.W."/>
            <person name="Lane T.W."/>
            <person name="Larimer F.W."/>
            <person name="Lippmeier J.C."/>
            <person name="Lucas S."/>
            <person name="Medina M."/>
            <person name="Montsant A."/>
            <person name="Obornik M."/>
            <person name="Parker M.S."/>
            <person name="Palenik B."/>
            <person name="Pazour G.J."/>
            <person name="Richardson P.M."/>
            <person name="Rynearson T.A."/>
            <person name="Saito M.A."/>
            <person name="Schwartz D.C."/>
            <person name="Thamatrakoln K."/>
            <person name="Valentin K."/>
            <person name="Vardi A."/>
            <person name="Wilkerson F.P."/>
            <person name="Rokhsar D.S."/>
        </authorList>
    </citation>
    <scope>NUCLEOTIDE SEQUENCE [LARGE SCALE GENOMIC DNA]</scope>
    <source>
        <strain evidence="3 4">CCMP1335</strain>
    </source>
</reference>
<feature type="region of interest" description="Disordered" evidence="1">
    <location>
        <begin position="148"/>
        <end position="194"/>
    </location>
</feature>
<dbReference type="Proteomes" id="UP000001449">
    <property type="component" value="Chromosome 12"/>
</dbReference>
<reference evidence="3 4" key="2">
    <citation type="journal article" date="2008" name="Nature">
        <title>The Phaeodactylum genome reveals the evolutionary history of diatom genomes.</title>
        <authorList>
            <person name="Bowler C."/>
            <person name="Allen A.E."/>
            <person name="Badger J.H."/>
            <person name="Grimwood J."/>
            <person name="Jabbari K."/>
            <person name="Kuo A."/>
            <person name="Maheswari U."/>
            <person name="Martens C."/>
            <person name="Maumus F."/>
            <person name="Otillar R.P."/>
            <person name="Rayko E."/>
            <person name="Salamov A."/>
            <person name="Vandepoele K."/>
            <person name="Beszteri B."/>
            <person name="Gruber A."/>
            <person name="Heijde M."/>
            <person name="Katinka M."/>
            <person name="Mock T."/>
            <person name="Valentin K."/>
            <person name="Verret F."/>
            <person name="Berges J.A."/>
            <person name="Brownlee C."/>
            <person name="Cadoret J.P."/>
            <person name="Chiovitti A."/>
            <person name="Choi C.J."/>
            <person name="Coesel S."/>
            <person name="De Martino A."/>
            <person name="Detter J.C."/>
            <person name="Durkin C."/>
            <person name="Falciatore A."/>
            <person name="Fournet J."/>
            <person name="Haruta M."/>
            <person name="Huysman M.J."/>
            <person name="Jenkins B.D."/>
            <person name="Jiroutova K."/>
            <person name="Jorgensen R.E."/>
            <person name="Joubert Y."/>
            <person name="Kaplan A."/>
            <person name="Kroger N."/>
            <person name="Kroth P.G."/>
            <person name="La Roche J."/>
            <person name="Lindquist E."/>
            <person name="Lommer M."/>
            <person name="Martin-Jezequel V."/>
            <person name="Lopez P.J."/>
            <person name="Lucas S."/>
            <person name="Mangogna M."/>
            <person name="McGinnis K."/>
            <person name="Medlin L.K."/>
            <person name="Montsant A."/>
            <person name="Oudot-Le Secq M.P."/>
            <person name="Napoli C."/>
            <person name="Obornik M."/>
            <person name="Parker M.S."/>
            <person name="Petit J.L."/>
            <person name="Porcel B.M."/>
            <person name="Poulsen N."/>
            <person name="Robison M."/>
            <person name="Rychlewski L."/>
            <person name="Rynearson T.A."/>
            <person name="Schmutz J."/>
            <person name="Shapiro H."/>
            <person name="Siaut M."/>
            <person name="Stanley M."/>
            <person name="Sussman M.R."/>
            <person name="Taylor A.R."/>
            <person name="Vardi A."/>
            <person name="von Dassow P."/>
            <person name="Vyverman W."/>
            <person name="Willis A."/>
            <person name="Wyrwicz L.S."/>
            <person name="Rokhsar D.S."/>
            <person name="Weissenbach J."/>
            <person name="Armbrust E.V."/>
            <person name="Green B.R."/>
            <person name="Van de Peer Y."/>
            <person name="Grigoriev I.V."/>
        </authorList>
    </citation>
    <scope>NUCLEOTIDE SEQUENCE [LARGE SCALE GENOMIC DNA]</scope>
    <source>
        <strain evidence="3 4">CCMP1335</strain>
    </source>
</reference>
<evidence type="ECO:0000313" key="4">
    <source>
        <dbReference type="Proteomes" id="UP000001449"/>
    </source>
</evidence>
<proteinExistence type="predicted"/>
<dbReference type="EMBL" id="CM000647">
    <property type="protein sequence ID" value="EED89572.1"/>
    <property type="molecule type" value="Genomic_DNA"/>
</dbReference>
<keyword evidence="4" id="KW-1185">Reference proteome</keyword>
<dbReference type="HOGENOM" id="CLU_1405115_0_0_1"/>
<sequence length="194" mass="20857">MLVHHPSWCTSSSNGGGPVAGAVGPCRLSGREGSGLKQNIISAYSQHNFRQFIRKHISLHGAPPISLFANTCWCTTGVGAPPPAMEVDPRRAQLDLAGSLGEKEAAEFVAELWSLMRCGLAAIAGARAEEARDGQAVAREGGVVVAVAIPPSPSSPRDRGHNQQQQQQYQRGAGRRDYEYDNRGRDDQIIVEEM</sequence>
<evidence type="ECO:0000256" key="1">
    <source>
        <dbReference type="SAM" id="MobiDB-lite"/>
    </source>
</evidence>
<dbReference type="InterPro" id="IPR002483">
    <property type="entry name" value="PWI_dom"/>
</dbReference>
<accession>B8CAV5</accession>
<dbReference type="PaxDb" id="35128-Thaps9278"/>